<protein>
    <submittedName>
        <fullName evidence="1">Uncharacterized protein</fullName>
    </submittedName>
</protein>
<organism evidence="1 2">
    <name type="scientific">Auricularia subglabra (strain TFB-10046 / SS5)</name>
    <name type="common">White-rot fungus</name>
    <name type="synonym">Auricularia delicata (strain TFB10046)</name>
    <dbReference type="NCBI Taxonomy" id="717982"/>
    <lineage>
        <taxon>Eukaryota</taxon>
        <taxon>Fungi</taxon>
        <taxon>Dikarya</taxon>
        <taxon>Basidiomycota</taxon>
        <taxon>Agaricomycotina</taxon>
        <taxon>Agaricomycetes</taxon>
        <taxon>Auriculariales</taxon>
        <taxon>Auriculariaceae</taxon>
        <taxon>Auricularia</taxon>
    </lineage>
</organism>
<proteinExistence type="predicted"/>
<dbReference type="InParanoid" id="J0D225"/>
<dbReference type="EMBL" id="JH687805">
    <property type="protein sequence ID" value="EJD40180.1"/>
    <property type="molecule type" value="Genomic_DNA"/>
</dbReference>
<name>J0D225_AURST</name>
<evidence type="ECO:0000313" key="1">
    <source>
        <dbReference type="EMBL" id="EJD40180.1"/>
    </source>
</evidence>
<evidence type="ECO:0000313" key="2">
    <source>
        <dbReference type="Proteomes" id="UP000006514"/>
    </source>
</evidence>
<sequence length="60" mass="6550">MGWDSDAYALAVPSISSVRAAECLQESSSYTDPGSLPGYVPSRDWVARGARDQHDAVRYM</sequence>
<gene>
    <name evidence="1" type="ORF">AURDEDRAFT_115963</name>
</gene>
<dbReference type="AlphaFoldDB" id="J0D225"/>
<keyword evidence="2" id="KW-1185">Reference proteome</keyword>
<accession>J0D225</accession>
<reference evidence="2" key="1">
    <citation type="journal article" date="2012" name="Science">
        <title>The Paleozoic origin of enzymatic lignin decomposition reconstructed from 31 fungal genomes.</title>
        <authorList>
            <person name="Floudas D."/>
            <person name="Binder M."/>
            <person name="Riley R."/>
            <person name="Barry K."/>
            <person name="Blanchette R.A."/>
            <person name="Henrissat B."/>
            <person name="Martinez A.T."/>
            <person name="Otillar R."/>
            <person name="Spatafora J.W."/>
            <person name="Yadav J.S."/>
            <person name="Aerts A."/>
            <person name="Benoit I."/>
            <person name="Boyd A."/>
            <person name="Carlson A."/>
            <person name="Copeland A."/>
            <person name="Coutinho P.M."/>
            <person name="de Vries R.P."/>
            <person name="Ferreira P."/>
            <person name="Findley K."/>
            <person name="Foster B."/>
            <person name="Gaskell J."/>
            <person name="Glotzer D."/>
            <person name="Gorecki P."/>
            <person name="Heitman J."/>
            <person name="Hesse C."/>
            <person name="Hori C."/>
            <person name="Igarashi K."/>
            <person name="Jurgens J.A."/>
            <person name="Kallen N."/>
            <person name="Kersten P."/>
            <person name="Kohler A."/>
            <person name="Kuees U."/>
            <person name="Kumar T.K.A."/>
            <person name="Kuo A."/>
            <person name="LaButti K."/>
            <person name="Larrondo L.F."/>
            <person name="Lindquist E."/>
            <person name="Ling A."/>
            <person name="Lombard V."/>
            <person name="Lucas S."/>
            <person name="Lundell T."/>
            <person name="Martin R."/>
            <person name="McLaughlin D.J."/>
            <person name="Morgenstern I."/>
            <person name="Morin E."/>
            <person name="Murat C."/>
            <person name="Nagy L.G."/>
            <person name="Nolan M."/>
            <person name="Ohm R.A."/>
            <person name="Patyshakuliyeva A."/>
            <person name="Rokas A."/>
            <person name="Ruiz-Duenas F.J."/>
            <person name="Sabat G."/>
            <person name="Salamov A."/>
            <person name="Samejima M."/>
            <person name="Schmutz J."/>
            <person name="Slot J.C."/>
            <person name="St John F."/>
            <person name="Stenlid J."/>
            <person name="Sun H."/>
            <person name="Sun S."/>
            <person name="Syed K."/>
            <person name="Tsang A."/>
            <person name="Wiebenga A."/>
            <person name="Young D."/>
            <person name="Pisabarro A."/>
            <person name="Eastwood D.C."/>
            <person name="Martin F."/>
            <person name="Cullen D."/>
            <person name="Grigoriev I.V."/>
            <person name="Hibbett D.S."/>
        </authorList>
    </citation>
    <scope>NUCLEOTIDE SEQUENCE [LARGE SCALE GENOMIC DNA]</scope>
    <source>
        <strain evidence="2">TFB10046</strain>
    </source>
</reference>
<dbReference type="KEGG" id="adl:AURDEDRAFT_115963"/>
<dbReference type="Proteomes" id="UP000006514">
    <property type="component" value="Unassembled WGS sequence"/>
</dbReference>